<accession>A0ABQ5VPW0</accession>
<name>A0ABQ5VPW0_9RHOB</name>
<keyword evidence="2" id="KW-1185">Reference proteome</keyword>
<evidence type="ECO:0000313" key="1">
    <source>
        <dbReference type="EMBL" id="GLQ29252.1"/>
    </source>
</evidence>
<dbReference type="EMBL" id="BSNL01000018">
    <property type="protein sequence ID" value="GLQ29252.1"/>
    <property type="molecule type" value="Genomic_DNA"/>
</dbReference>
<proteinExistence type="predicted"/>
<sequence length="50" mass="5414">MVELVLSTLCFVPDTVPATREAAMPPTLLGIIDASDNRALCIHAHEVRLI</sequence>
<evidence type="ECO:0000313" key="2">
    <source>
        <dbReference type="Proteomes" id="UP001161388"/>
    </source>
</evidence>
<comment type="caution">
    <text evidence="1">The sequence shown here is derived from an EMBL/GenBank/DDBJ whole genome shotgun (WGS) entry which is preliminary data.</text>
</comment>
<protein>
    <submittedName>
        <fullName evidence="1">Uncharacterized protein</fullName>
    </submittedName>
</protein>
<gene>
    <name evidence="1" type="ORF">GCM10007927_40560</name>
</gene>
<organism evidence="1 2">
    <name type="scientific">Sulfitobacter pacificus</name>
    <dbReference type="NCBI Taxonomy" id="1499314"/>
    <lineage>
        <taxon>Bacteria</taxon>
        <taxon>Pseudomonadati</taxon>
        <taxon>Pseudomonadota</taxon>
        <taxon>Alphaproteobacteria</taxon>
        <taxon>Rhodobacterales</taxon>
        <taxon>Roseobacteraceae</taxon>
        <taxon>Sulfitobacter</taxon>
    </lineage>
</organism>
<reference evidence="1" key="2">
    <citation type="submission" date="2023-01" db="EMBL/GenBank/DDBJ databases">
        <title>Draft genome sequence of Sulfitobacter pacificus strain NBRC 109915.</title>
        <authorList>
            <person name="Sun Q."/>
            <person name="Mori K."/>
        </authorList>
    </citation>
    <scope>NUCLEOTIDE SEQUENCE</scope>
    <source>
        <strain evidence="1">NBRC 109915</strain>
    </source>
</reference>
<reference evidence="1" key="1">
    <citation type="journal article" date="2014" name="Int. J. Syst. Evol. Microbiol.">
        <title>Complete genome of a new Firmicutes species belonging to the dominant human colonic microbiota ('Ruminococcus bicirculans') reveals two chromosomes and a selective capacity to utilize plant glucans.</title>
        <authorList>
            <consortium name="NISC Comparative Sequencing Program"/>
            <person name="Wegmann U."/>
            <person name="Louis P."/>
            <person name="Goesmann A."/>
            <person name="Henrissat B."/>
            <person name="Duncan S.H."/>
            <person name="Flint H.J."/>
        </authorList>
    </citation>
    <scope>NUCLEOTIDE SEQUENCE</scope>
    <source>
        <strain evidence="1">NBRC 109915</strain>
    </source>
</reference>
<dbReference type="Proteomes" id="UP001161388">
    <property type="component" value="Unassembled WGS sequence"/>
</dbReference>